<dbReference type="GO" id="GO:0003700">
    <property type="term" value="F:DNA-binding transcription factor activity"/>
    <property type="evidence" value="ECO:0007669"/>
    <property type="project" value="InterPro"/>
</dbReference>
<dbReference type="Gene3D" id="1.10.10.60">
    <property type="entry name" value="Homeodomain-like"/>
    <property type="match status" value="1"/>
</dbReference>
<dbReference type="InterPro" id="IPR009057">
    <property type="entry name" value="Homeodomain-like_sf"/>
</dbReference>
<dbReference type="SMART" id="SM00342">
    <property type="entry name" value="HTH_ARAC"/>
    <property type="match status" value="1"/>
</dbReference>
<evidence type="ECO:0000256" key="1">
    <source>
        <dbReference type="ARBA" id="ARBA00023015"/>
    </source>
</evidence>
<accession>A0A6N8HG05</accession>
<sequence>MSTQIFQSNYQRLGFIPFNSDSIELLNSSQYKGYIKIVYAPKGVRLNVDFNDYYTEQPTLFFINSNQYVQFFDLGDADGYFMYYNRDFYCVQIHDAEVACDGLLFNNIYQMPKTVLNTKEDGIIKSILVQMQEEFELEASTQEEMLRIYLKQIIIRATRIWKAQQLGILENQPHQEIEFFREFSRLVEIHYRSKHLVADYADLLGIAAKTLTQKFKKFELPAPNEVLKDRILLEAKRLLIHTSLSAKEIAYDLGYDDPAYFNRLFSKKIGDAPNVFRKKYLEGKNVQLE</sequence>
<keyword evidence="2" id="KW-0238">DNA-binding</keyword>
<dbReference type="OrthoDB" id="2666928at2"/>
<keyword evidence="1" id="KW-0805">Transcription regulation</keyword>
<evidence type="ECO:0000256" key="2">
    <source>
        <dbReference type="ARBA" id="ARBA00023125"/>
    </source>
</evidence>
<dbReference type="RefSeq" id="WP_157483982.1">
    <property type="nucleotide sequence ID" value="NZ_WOWP01000053.1"/>
</dbReference>
<comment type="caution">
    <text evidence="5">The sequence shown here is derived from an EMBL/GenBank/DDBJ whole genome shotgun (WGS) entry which is preliminary data.</text>
</comment>
<proteinExistence type="predicted"/>
<dbReference type="GO" id="GO:0043565">
    <property type="term" value="F:sequence-specific DNA binding"/>
    <property type="evidence" value="ECO:0007669"/>
    <property type="project" value="InterPro"/>
</dbReference>
<organism evidence="5 6">
    <name type="scientific">Flavobacterium rakeshii</name>
    <dbReference type="NCBI Taxonomy" id="1038845"/>
    <lineage>
        <taxon>Bacteria</taxon>
        <taxon>Pseudomonadati</taxon>
        <taxon>Bacteroidota</taxon>
        <taxon>Flavobacteriia</taxon>
        <taxon>Flavobacteriales</taxon>
        <taxon>Flavobacteriaceae</taxon>
        <taxon>Flavobacterium</taxon>
    </lineage>
</organism>
<protein>
    <submittedName>
        <fullName evidence="5">Helix-turn-helix domain-containing protein</fullName>
    </submittedName>
</protein>
<dbReference type="PANTHER" id="PTHR43280">
    <property type="entry name" value="ARAC-FAMILY TRANSCRIPTIONAL REGULATOR"/>
    <property type="match status" value="1"/>
</dbReference>
<keyword evidence="6" id="KW-1185">Reference proteome</keyword>
<dbReference type="PANTHER" id="PTHR43280:SF32">
    <property type="entry name" value="TRANSCRIPTIONAL REGULATORY PROTEIN"/>
    <property type="match status" value="1"/>
</dbReference>
<evidence type="ECO:0000313" key="5">
    <source>
        <dbReference type="EMBL" id="MUV04665.1"/>
    </source>
</evidence>
<reference evidence="5 6" key="1">
    <citation type="submission" date="2019-12" db="EMBL/GenBank/DDBJ databases">
        <authorList>
            <person name="Sun J.-Q."/>
        </authorList>
    </citation>
    <scope>NUCLEOTIDE SEQUENCE [LARGE SCALE GENOMIC DNA]</scope>
    <source>
        <strain evidence="5 6">JCM 17928</strain>
    </source>
</reference>
<dbReference type="SUPFAM" id="SSF46689">
    <property type="entry name" value="Homeodomain-like"/>
    <property type="match status" value="1"/>
</dbReference>
<feature type="domain" description="HTH araC/xylS-type" evidence="4">
    <location>
        <begin position="181"/>
        <end position="279"/>
    </location>
</feature>
<dbReference type="Pfam" id="PF12833">
    <property type="entry name" value="HTH_18"/>
    <property type="match status" value="1"/>
</dbReference>
<keyword evidence="3" id="KW-0804">Transcription</keyword>
<dbReference type="InterPro" id="IPR018060">
    <property type="entry name" value="HTH_AraC"/>
</dbReference>
<dbReference type="EMBL" id="WOWP01000053">
    <property type="protein sequence ID" value="MUV04665.1"/>
    <property type="molecule type" value="Genomic_DNA"/>
</dbReference>
<evidence type="ECO:0000313" key="6">
    <source>
        <dbReference type="Proteomes" id="UP000433945"/>
    </source>
</evidence>
<dbReference type="PROSITE" id="PS01124">
    <property type="entry name" value="HTH_ARAC_FAMILY_2"/>
    <property type="match status" value="1"/>
</dbReference>
<evidence type="ECO:0000259" key="4">
    <source>
        <dbReference type="PROSITE" id="PS01124"/>
    </source>
</evidence>
<evidence type="ECO:0000256" key="3">
    <source>
        <dbReference type="ARBA" id="ARBA00023163"/>
    </source>
</evidence>
<name>A0A6N8HG05_9FLAO</name>
<gene>
    <name evidence="5" type="ORF">GN157_13190</name>
</gene>
<dbReference type="AlphaFoldDB" id="A0A6N8HG05"/>
<dbReference type="Proteomes" id="UP000433945">
    <property type="component" value="Unassembled WGS sequence"/>
</dbReference>